<dbReference type="EMBL" id="CATVXE010000033">
    <property type="protein sequence ID" value="CAJ0697260.1"/>
    <property type="molecule type" value="Genomic_DNA"/>
</dbReference>
<dbReference type="Gene3D" id="1.20.81.30">
    <property type="entry name" value="Type II secretion system (T2SS), domain F"/>
    <property type="match status" value="1"/>
</dbReference>
<keyword evidence="4 6" id="KW-1133">Transmembrane helix</keyword>
<evidence type="ECO:0000313" key="8">
    <source>
        <dbReference type="EMBL" id="CAJ0697260.1"/>
    </source>
</evidence>
<dbReference type="InterPro" id="IPR042094">
    <property type="entry name" value="T2SS_GspF_sf"/>
</dbReference>
<feature type="transmembrane region" description="Helical" evidence="6">
    <location>
        <begin position="6"/>
        <end position="27"/>
    </location>
</feature>
<evidence type="ECO:0000256" key="1">
    <source>
        <dbReference type="ARBA" id="ARBA00004651"/>
    </source>
</evidence>
<proteinExistence type="predicted"/>
<dbReference type="AlphaFoldDB" id="A0AAD2ERG9"/>
<sequence>MDTMLIGFAASLFIALVVGAIGFYQWWNARHSQTARRLNQRLEMALASLTGKDAKTSILKQRVLSESSDVARVLQRIPHVQTLDMMLLQSGLDWSVGRFLLLTLGLPVAASAVLALFSAPLLAVLLMAVLAGALPTLYLMRCRTRRLRKLEAQLPDATDLLARALRAGHSFPSALDMAGSELPPPISSEFALVFSEINYGVPMGDALSTFSRRVPIEDLRFLVIAVLIQRESGGNLAEILDNIGALIRKRLQLLDKIRVLSAEGRLSGWILSLLPAVLGVAIYFLNPTLVSALWTHPLGIKLLWSAIVMTCFGMLWIRHLVRIHV</sequence>
<evidence type="ECO:0000256" key="5">
    <source>
        <dbReference type="ARBA" id="ARBA00023136"/>
    </source>
</evidence>
<evidence type="ECO:0000313" key="9">
    <source>
        <dbReference type="EMBL" id="CAJ0891986.1"/>
    </source>
</evidence>
<reference evidence="8 11" key="1">
    <citation type="submission" date="2023-07" db="EMBL/GenBank/DDBJ databases">
        <authorList>
            <person name="Peeters C."/>
        </authorList>
    </citation>
    <scope>NUCLEOTIDE SEQUENCE</scope>
    <source>
        <strain evidence="9 11">R-77569</strain>
        <strain evidence="8">R-77591</strain>
    </source>
</reference>
<dbReference type="InterPro" id="IPR018076">
    <property type="entry name" value="T2SS_GspF_dom"/>
</dbReference>
<comment type="caution">
    <text evidence="8">The sequence shown here is derived from an EMBL/GenBank/DDBJ whole genome shotgun (WGS) entry which is preliminary data.</text>
</comment>
<evidence type="ECO:0000259" key="7">
    <source>
        <dbReference type="Pfam" id="PF00482"/>
    </source>
</evidence>
<feature type="domain" description="Type II secretion system protein GspF" evidence="7">
    <location>
        <begin position="158"/>
        <end position="282"/>
    </location>
</feature>
<keyword evidence="11" id="KW-1185">Reference proteome</keyword>
<name>A0AAD2ERG9_9RALS</name>
<evidence type="ECO:0000256" key="2">
    <source>
        <dbReference type="ARBA" id="ARBA00022475"/>
    </source>
</evidence>
<accession>A0AAD2ERG9</accession>
<feature type="transmembrane region" description="Helical" evidence="6">
    <location>
        <begin position="298"/>
        <end position="317"/>
    </location>
</feature>
<feature type="transmembrane region" description="Helical" evidence="6">
    <location>
        <begin position="121"/>
        <end position="140"/>
    </location>
</feature>
<dbReference type="EMBL" id="CAUDKV010000022">
    <property type="protein sequence ID" value="CAJ0891986.1"/>
    <property type="molecule type" value="Genomic_DNA"/>
</dbReference>
<protein>
    <recommendedName>
        <fullName evidence="7">Type II secretion system protein GspF domain-containing protein</fullName>
    </recommendedName>
</protein>
<evidence type="ECO:0000313" key="11">
    <source>
        <dbReference type="Proteomes" id="UP001190452"/>
    </source>
</evidence>
<dbReference type="Proteomes" id="UP001190452">
    <property type="component" value="Unassembled WGS sequence"/>
</dbReference>
<evidence type="ECO:0000256" key="6">
    <source>
        <dbReference type="SAM" id="Phobius"/>
    </source>
</evidence>
<keyword evidence="3 6" id="KW-0812">Transmembrane</keyword>
<evidence type="ECO:0000313" key="10">
    <source>
        <dbReference type="Proteomes" id="UP001190002"/>
    </source>
</evidence>
<dbReference type="PANTHER" id="PTHR35007">
    <property type="entry name" value="INTEGRAL MEMBRANE PROTEIN-RELATED"/>
    <property type="match status" value="1"/>
</dbReference>
<evidence type="ECO:0000256" key="3">
    <source>
        <dbReference type="ARBA" id="ARBA00022692"/>
    </source>
</evidence>
<evidence type="ECO:0000256" key="4">
    <source>
        <dbReference type="ARBA" id="ARBA00022989"/>
    </source>
</evidence>
<keyword evidence="2" id="KW-1003">Cell membrane</keyword>
<keyword evidence="5 6" id="KW-0472">Membrane</keyword>
<feature type="transmembrane region" description="Helical" evidence="6">
    <location>
        <begin position="95"/>
        <end position="115"/>
    </location>
</feature>
<dbReference type="RefSeq" id="WP_104565326.1">
    <property type="nucleotide sequence ID" value="NZ_CATVXE010000033.1"/>
</dbReference>
<dbReference type="PANTHER" id="PTHR35007:SF1">
    <property type="entry name" value="PILUS ASSEMBLY PROTEIN"/>
    <property type="match status" value="1"/>
</dbReference>
<comment type="subcellular location">
    <subcellularLocation>
        <location evidence="1">Cell membrane</location>
        <topology evidence="1">Multi-pass membrane protein</topology>
    </subcellularLocation>
</comment>
<feature type="transmembrane region" description="Helical" evidence="6">
    <location>
        <begin position="266"/>
        <end position="286"/>
    </location>
</feature>
<organism evidence="8 10">
    <name type="scientific">Ralstonia mannitolilytica</name>
    <dbReference type="NCBI Taxonomy" id="105219"/>
    <lineage>
        <taxon>Bacteria</taxon>
        <taxon>Pseudomonadati</taxon>
        <taxon>Pseudomonadota</taxon>
        <taxon>Betaproteobacteria</taxon>
        <taxon>Burkholderiales</taxon>
        <taxon>Burkholderiaceae</taxon>
        <taxon>Ralstonia</taxon>
    </lineage>
</organism>
<gene>
    <name evidence="9" type="ORF">R77569_04187</name>
    <name evidence="8" type="ORF">R77591_04754</name>
</gene>
<dbReference type="Proteomes" id="UP001190002">
    <property type="component" value="Unassembled WGS sequence"/>
</dbReference>
<dbReference type="GO" id="GO:0005886">
    <property type="term" value="C:plasma membrane"/>
    <property type="evidence" value="ECO:0007669"/>
    <property type="project" value="UniProtKB-SubCell"/>
</dbReference>
<dbReference type="Pfam" id="PF00482">
    <property type="entry name" value="T2SSF"/>
    <property type="match status" value="1"/>
</dbReference>